<evidence type="ECO:0000313" key="2">
    <source>
        <dbReference type="Proteomes" id="UP000516464"/>
    </source>
</evidence>
<evidence type="ECO:0000313" key="1">
    <source>
        <dbReference type="EMBL" id="QNS73126.1"/>
    </source>
</evidence>
<dbReference type="EMBL" id="CP031353">
    <property type="protein sequence ID" value="QNS73126.1"/>
    <property type="molecule type" value="Genomic_DNA"/>
</dbReference>
<organism evidence="1 2">
    <name type="scientific">Escherichia coli O145</name>
    <dbReference type="NCBI Taxonomy" id="1055538"/>
    <lineage>
        <taxon>Bacteria</taxon>
        <taxon>Pseudomonadati</taxon>
        <taxon>Pseudomonadota</taxon>
        <taxon>Gammaproteobacteria</taxon>
        <taxon>Enterobacterales</taxon>
        <taxon>Enterobacteriaceae</taxon>
        <taxon>Escherichia</taxon>
    </lineage>
</organism>
<protein>
    <submittedName>
        <fullName evidence="1">HipA domain-containing protein</fullName>
    </submittedName>
</protein>
<dbReference type="AlphaFoldDB" id="A0A9Q6Y5E0"/>
<reference evidence="1 2" key="1">
    <citation type="submission" date="2018-07" db="EMBL/GenBank/DDBJ databases">
        <title>Complete Genomes of Environmental Shiga Toxin-Producing Escherichia coli O145.</title>
        <authorList>
            <person name="Carter M.Q."/>
            <person name="Pham A.C."/>
        </authorList>
    </citation>
    <scope>NUCLEOTIDE SEQUENCE [LARGE SCALE GENOMIC DNA]</scope>
    <source>
        <strain evidence="1 2">RM9154-C1</strain>
    </source>
</reference>
<gene>
    <name evidence="1" type="ORF">DXE50_27335</name>
</gene>
<accession>A0A9Q6Y5E0</accession>
<proteinExistence type="predicted"/>
<sequence length="48" mass="5828">MRRHLVEDNYTDHLRTLFYRIIFIILANNDDYLCNYGFMLMGPAVQFL</sequence>
<name>A0A9Q6Y5E0_ECOLX</name>
<dbReference type="Proteomes" id="UP000516464">
    <property type="component" value="Chromosome"/>
</dbReference>